<dbReference type="PANTHER" id="PTHR30363">
    <property type="entry name" value="HTH-TYPE TRANSCRIPTIONAL REGULATOR SRLR-RELATED"/>
    <property type="match status" value="1"/>
</dbReference>
<dbReference type="InterPro" id="IPR001034">
    <property type="entry name" value="DeoR_HTH"/>
</dbReference>
<dbReference type="PANTHER" id="PTHR30363:SF44">
    <property type="entry name" value="AGA OPERON TRANSCRIPTIONAL REPRESSOR-RELATED"/>
    <property type="match status" value="1"/>
</dbReference>
<dbReference type="InterPro" id="IPR014036">
    <property type="entry name" value="DeoR-like_C"/>
</dbReference>
<dbReference type="SMART" id="SM00420">
    <property type="entry name" value="HTH_DEOR"/>
    <property type="match status" value="1"/>
</dbReference>
<comment type="caution">
    <text evidence="5">The sequence shown here is derived from an EMBL/GenBank/DDBJ whole genome shotgun (WGS) entry which is preliminary data.</text>
</comment>
<accession>A0A401LQI8</accession>
<keyword evidence="3" id="KW-0804">Transcription</keyword>
<dbReference type="OrthoDB" id="9797223at2"/>
<evidence type="ECO:0000256" key="1">
    <source>
        <dbReference type="ARBA" id="ARBA00023015"/>
    </source>
</evidence>
<dbReference type="EMBL" id="BHWB01000002">
    <property type="protein sequence ID" value="GCB33774.1"/>
    <property type="molecule type" value="Genomic_DNA"/>
</dbReference>
<dbReference type="InterPro" id="IPR037171">
    <property type="entry name" value="NagB/RpiA_transferase-like"/>
</dbReference>
<protein>
    <recommendedName>
        <fullName evidence="4">HTH deoR-type domain-containing protein</fullName>
    </recommendedName>
</protein>
<dbReference type="InterPro" id="IPR036388">
    <property type="entry name" value="WH-like_DNA-bd_sf"/>
</dbReference>
<dbReference type="PROSITE" id="PS00894">
    <property type="entry name" value="HTH_DEOR_1"/>
    <property type="match status" value="1"/>
</dbReference>
<dbReference type="Proteomes" id="UP000288079">
    <property type="component" value="Unassembled WGS sequence"/>
</dbReference>
<keyword evidence="2" id="KW-0238">DNA-binding</keyword>
<gene>
    <name evidence="5" type="ORF">KGMB02408_07190</name>
</gene>
<evidence type="ECO:0000313" key="5">
    <source>
        <dbReference type="EMBL" id="GCB33774.1"/>
    </source>
</evidence>
<dbReference type="RefSeq" id="WP_125040079.1">
    <property type="nucleotide sequence ID" value="NZ_BHWB01000002.1"/>
</dbReference>
<evidence type="ECO:0000256" key="3">
    <source>
        <dbReference type="ARBA" id="ARBA00023163"/>
    </source>
</evidence>
<dbReference type="GO" id="GO:0003677">
    <property type="term" value="F:DNA binding"/>
    <property type="evidence" value="ECO:0007669"/>
    <property type="project" value="UniProtKB-KW"/>
</dbReference>
<dbReference type="InterPro" id="IPR018356">
    <property type="entry name" value="Tscrpt_reg_HTH_DeoR_CS"/>
</dbReference>
<dbReference type="GO" id="GO:0003700">
    <property type="term" value="F:DNA-binding transcription factor activity"/>
    <property type="evidence" value="ECO:0007669"/>
    <property type="project" value="InterPro"/>
</dbReference>
<dbReference type="Gene3D" id="1.10.10.10">
    <property type="entry name" value="Winged helix-like DNA-binding domain superfamily/Winged helix DNA-binding domain"/>
    <property type="match status" value="1"/>
</dbReference>
<keyword evidence="6" id="KW-1185">Reference proteome</keyword>
<evidence type="ECO:0000313" key="6">
    <source>
        <dbReference type="Proteomes" id="UP000288079"/>
    </source>
</evidence>
<proteinExistence type="predicted"/>
<dbReference type="PROSITE" id="PS51000">
    <property type="entry name" value="HTH_DEOR_2"/>
    <property type="match status" value="1"/>
</dbReference>
<evidence type="ECO:0000256" key="2">
    <source>
        <dbReference type="ARBA" id="ARBA00023125"/>
    </source>
</evidence>
<dbReference type="InterPro" id="IPR050313">
    <property type="entry name" value="Carb_Metab_HTH_regulators"/>
</dbReference>
<organism evidence="5 6">
    <name type="scientific">Bacteroides faecalis</name>
    <dbReference type="NCBI Taxonomy" id="2447885"/>
    <lineage>
        <taxon>Bacteria</taxon>
        <taxon>Pseudomonadati</taxon>
        <taxon>Bacteroidota</taxon>
        <taxon>Bacteroidia</taxon>
        <taxon>Bacteroidales</taxon>
        <taxon>Bacteroidaceae</taxon>
        <taxon>Bacteroides</taxon>
    </lineage>
</organism>
<dbReference type="Pfam" id="PF00455">
    <property type="entry name" value="DeoRC"/>
    <property type="match status" value="1"/>
</dbReference>
<reference evidence="5 6" key="1">
    <citation type="submission" date="2018-10" db="EMBL/GenBank/DDBJ databases">
        <title>Draft Genome Sequence of Bacteroides sp. KCTC 15687.</title>
        <authorList>
            <person name="Yu S.Y."/>
            <person name="Kim J.S."/>
            <person name="Oh B.S."/>
            <person name="Park S.H."/>
            <person name="Kang S.W."/>
            <person name="Park J.E."/>
            <person name="Choi S.H."/>
            <person name="Han K.I."/>
            <person name="Lee K.C."/>
            <person name="Eom M.K."/>
            <person name="Suh M.K."/>
            <person name="Lee D.H."/>
            <person name="Yoon H."/>
            <person name="Kim B."/>
            <person name="Yang S.J."/>
            <person name="Lee J.S."/>
            <person name="Lee J.H."/>
        </authorList>
    </citation>
    <scope>NUCLEOTIDE SEQUENCE [LARGE SCALE GENOMIC DNA]</scope>
    <source>
        <strain evidence="5 6">KCTC 15687</strain>
    </source>
</reference>
<keyword evidence="1" id="KW-0805">Transcription regulation</keyword>
<sequence>MLKEERHQYILNRLGENYRIYITALSQELGVADDTLRRDLIELDEQGLTAPDRKEAMVKSLMMKRAQKRIVLADSHKLNKAKDYVIASLGDVDYLVTEDVKVESIKEHWARTSYTLL</sequence>
<feature type="domain" description="HTH deoR-type" evidence="4">
    <location>
        <begin position="3"/>
        <end position="58"/>
    </location>
</feature>
<name>A0A401LQI8_9BACE</name>
<dbReference type="AlphaFoldDB" id="A0A401LQI8"/>
<evidence type="ECO:0000259" key="4">
    <source>
        <dbReference type="PROSITE" id="PS51000"/>
    </source>
</evidence>
<dbReference type="SUPFAM" id="SSF100950">
    <property type="entry name" value="NagB/RpiA/CoA transferase-like"/>
    <property type="match status" value="1"/>
</dbReference>